<dbReference type="InterPro" id="IPR000477">
    <property type="entry name" value="RT_dom"/>
</dbReference>
<evidence type="ECO:0000256" key="1">
    <source>
        <dbReference type="ARBA" id="ARBA00022679"/>
    </source>
</evidence>
<feature type="domain" description="Reverse transcriptase" evidence="7">
    <location>
        <begin position="3"/>
        <end position="155"/>
    </location>
</feature>
<keyword evidence="11" id="KW-1185">Reference proteome</keyword>
<organism evidence="10 11">
    <name type="scientific">Solanum tuberosum</name>
    <name type="common">Potato</name>
    <dbReference type="NCBI Taxonomy" id="4113"/>
    <lineage>
        <taxon>Eukaryota</taxon>
        <taxon>Viridiplantae</taxon>
        <taxon>Streptophyta</taxon>
        <taxon>Embryophyta</taxon>
        <taxon>Tracheophyta</taxon>
        <taxon>Spermatophyta</taxon>
        <taxon>Magnoliopsida</taxon>
        <taxon>eudicotyledons</taxon>
        <taxon>Gunneridae</taxon>
        <taxon>Pentapetalae</taxon>
        <taxon>asterids</taxon>
        <taxon>lamiids</taxon>
        <taxon>Solanales</taxon>
        <taxon>Solanaceae</taxon>
        <taxon>Solanoideae</taxon>
        <taxon>Solaneae</taxon>
        <taxon>Solanum</taxon>
    </lineage>
</organism>
<accession>A0ABQ7WJZ9</accession>
<dbReference type="InterPro" id="IPR041588">
    <property type="entry name" value="Integrase_H2C2"/>
</dbReference>
<evidence type="ECO:0000256" key="2">
    <source>
        <dbReference type="ARBA" id="ARBA00022695"/>
    </source>
</evidence>
<evidence type="ECO:0000259" key="7">
    <source>
        <dbReference type="Pfam" id="PF00078"/>
    </source>
</evidence>
<dbReference type="InterPro" id="IPR043128">
    <property type="entry name" value="Rev_trsase/Diguanyl_cyclase"/>
</dbReference>
<evidence type="ECO:0000313" key="10">
    <source>
        <dbReference type="EMBL" id="KAH0781071.1"/>
    </source>
</evidence>
<evidence type="ECO:0000259" key="8">
    <source>
        <dbReference type="Pfam" id="PF17917"/>
    </source>
</evidence>
<evidence type="ECO:0000256" key="6">
    <source>
        <dbReference type="ARBA" id="ARBA00022918"/>
    </source>
</evidence>
<name>A0ABQ7WJZ9_SOLTU</name>
<keyword evidence="2" id="KW-0548">Nucleotidyltransferase</keyword>
<feature type="domain" description="Integrase zinc-binding" evidence="9">
    <location>
        <begin position="372"/>
        <end position="427"/>
    </location>
</feature>
<protein>
    <submittedName>
        <fullName evidence="10">Uncharacterized protein</fullName>
    </submittedName>
</protein>
<dbReference type="Gene3D" id="3.30.70.270">
    <property type="match status" value="1"/>
</dbReference>
<dbReference type="PANTHER" id="PTHR37984:SF5">
    <property type="entry name" value="PROTEIN NYNRIN-LIKE"/>
    <property type="match status" value="1"/>
</dbReference>
<dbReference type="Pfam" id="PF17917">
    <property type="entry name" value="RT_RNaseH"/>
    <property type="match status" value="1"/>
</dbReference>
<feature type="domain" description="Reverse transcriptase RNase H-like" evidence="8">
    <location>
        <begin position="191"/>
        <end position="284"/>
    </location>
</feature>
<dbReference type="Gene3D" id="3.10.10.10">
    <property type="entry name" value="HIV Type 1 Reverse Transcriptase, subunit A, domain 1"/>
    <property type="match status" value="1"/>
</dbReference>
<sequence length="443" mass="51751">MCIVYRQLNKVTIKNKYPIRRIDDSFNQLQGASCFSKIDLRSDYHQLRVRDSDILKTTCRTRYGHYEFVVMSFGLTNGLAAFMDLMNRVFKHYLDLFVIVFIDDILIYSWSEEEHATHLRVVLQTLIDHQLFAKFSKCEFWLQSASPLTKLTQKRFKFQWSDKCEKSFSELKTRLTTTPILTLPDGLDGYVMYCDACRVSLGCVLMQCSMVIAYAYKQLKVHEKNYPTHDLELAAVVFSLKIWRDYLYGVHVDKFIDHKSPQYVFTKKELNLRQRRWPEFLKDYDMNVLYNSGNANVVVHALSRLSMGSLTHVEEERKELAKDVHRLARLGVGLTDMSDGGVVHQLKVEVYSQEADGVLRYQGLLCVPNVGELRHQILTEAHNSRYSIHPGATKMYRDLREVFWWNVMKRDITDFVAKCPNFQQVKVEHQKPGDVTQEINIPT</sequence>
<dbReference type="Gene3D" id="1.10.340.70">
    <property type="match status" value="1"/>
</dbReference>
<dbReference type="CDD" id="cd01647">
    <property type="entry name" value="RT_LTR"/>
    <property type="match status" value="1"/>
</dbReference>
<keyword evidence="6" id="KW-0695">RNA-directed DNA polymerase</keyword>
<dbReference type="InterPro" id="IPR043502">
    <property type="entry name" value="DNA/RNA_pol_sf"/>
</dbReference>
<reference evidence="10 11" key="1">
    <citation type="journal article" date="2021" name="bioRxiv">
        <title>Chromosome-scale and haplotype-resolved genome assembly of a tetraploid potato cultivar.</title>
        <authorList>
            <person name="Sun H."/>
            <person name="Jiao W.-B."/>
            <person name="Krause K."/>
            <person name="Campoy J.A."/>
            <person name="Goel M."/>
            <person name="Folz-Donahue K."/>
            <person name="Kukat C."/>
            <person name="Huettel B."/>
            <person name="Schneeberger K."/>
        </authorList>
    </citation>
    <scope>NUCLEOTIDE SEQUENCE [LARGE SCALE GENOMIC DNA]</scope>
    <source>
        <strain evidence="10">SolTubOtavaFocal</strain>
        <tissue evidence="10">Leaves</tissue>
    </source>
</reference>
<proteinExistence type="predicted"/>
<dbReference type="Proteomes" id="UP000826656">
    <property type="component" value="Unassembled WGS sequence"/>
</dbReference>
<evidence type="ECO:0000256" key="5">
    <source>
        <dbReference type="ARBA" id="ARBA00022801"/>
    </source>
</evidence>
<evidence type="ECO:0000313" key="11">
    <source>
        <dbReference type="Proteomes" id="UP000826656"/>
    </source>
</evidence>
<dbReference type="InterPro" id="IPR041373">
    <property type="entry name" value="RT_RNaseH"/>
</dbReference>
<keyword evidence="4" id="KW-0255">Endonuclease</keyword>
<keyword evidence="1" id="KW-0808">Transferase</keyword>
<evidence type="ECO:0000259" key="9">
    <source>
        <dbReference type="Pfam" id="PF17921"/>
    </source>
</evidence>
<evidence type="ECO:0000256" key="3">
    <source>
        <dbReference type="ARBA" id="ARBA00022722"/>
    </source>
</evidence>
<evidence type="ECO:0000256" key="4">
    <source>
        <dbReference type="ARBA" id="ARBA00022759"/>
    </source>
</evidence>
<dbReference type="Pfam" id="PF17921">
    <property type="entry name" value="Integrase_H2C2"/>
    <property type="match status" value="1"/>
</dbReference>
<dbReference type="SUPFAM" id="SSF56672">
    <property type="entry name" value="DNA/RNA polymerases"/>
    <property type="match status" value="1"/>
</dbReference>
<dbReference type="InterPro" id="IPR050951">
    <property type="entry name" value="Retrovirus_Pol_polyprotein"/>
</dbReference>
<dbReference type="PANTHER" id="PTHR37984">
    <property type="entry name" value="PROTEIN CBG26694"/>
    <property type="match status" value="1"/>
</dbReference>
<gene>
    <name evidence="10" type="ORF">KY290_000669</name>
</gene>
<keyword evidence="5" id="KW-0378">Hydrolase</keyword>
<dbReference type="CDD" id="cd09274">
    <property type="entry name" value="RNase_HI_RT_Ty3"/>
    <property type="match status" value="1"/>
</dbReference>
<comment type="caution">
    <text evidence="10">The sequence shown here is derived from an EMBL/GenBank/DDBJ whole genome shotgun (WGS) entry which is preliminary data.</text>
</comment>
<dbReference type="Pfam" id="PF00078">
    <property type="entry name" value="RVT_1"/>
    <property type="match status" value="1"/>
</dbReference>
<keyword evidence="3" id="KW-0540">Nuclease</keyword>
<dbReference type="EMBL" id="JAIVGD010000001">
    <property type="protein sequence ID" value="KAH0781071.1"/>
    <property type="molecule type" value="Genomic_DNA"/>
</dbReference>